<dbReference type="SUPFAM" id="SSF49265">
    <property type="entry name" value="Fibronectin type III"/>
    <property type="match status" value="1"/>
</dbReference>
<dbReference type="AlphaFoldDB" id="A0A1B1S6B5"/>
<reference evidence="3" key="1">
    <citation type="submission" date="2016-04" db="EMBL/GenBank/DDBJ databases">
        <title>Complete Genome Sequences of Twelve Strains of a Stable Defined Moderately Diverse Mouse Microbiota 2 (sDMDMm2).</title>
        <authorList>
            <person name="Uchimura Y."/>
            <person name="Wyss M."/>
            <person name="Brugiroux S."/>
            <person name="Limenitakis J.P."/>
            <person name="Stecher B."/>
            <person name="McCoy K.D."/>
            <person name="Macpherson A.J."/>
        </authorList>
    </citation>
    <scope>NUCLEOTIDE SEQUENCE [LARGE SCALE GENOMIC DNA]</scope>
    <source>
        <strain evidence="3">YL27</strain>
    </source>
</reference>
<evidence type="ECO:0000256" key="1">
    <source>
        <dbReference type="SAM" id="SignalP"/>
    </source>
</evidence>
<accession>A0A1Z2XFH3</accession>
<dbReference type="SUPFAM" id="SSF49785">
    <property type="entry name" value="Galactose-binding domain-like"/>
    <property type="match status" value="1"/>
</dbReference>
<evidence type="ECO:0000313" key="3">
    <source>
        <dbReference type="Proteomes" id="UP000186351"/>
    </source>
</evidence>
<proteinExistence type="predicted"/>
<dbReference type="InterPro" id="IPR008979">
    <property type="entry name" value="Galactose-bd-like_sf"/>
</dbReference>
<dbReference type="EMBL" id="CP015402">
    <property type="protein sequence ID" value="ANU62329.1"/>
    <property type="molecule type" value="Genomic_DNA"/>
</dbReference>
<feature type="chain" id="PRO_5008529192" description="Fibronectin type-III domain-containing protein" evidence="1">
    <location>
        <begin position="22"/>
        <end position="604"/>
    </location>
</feature>
<keyword evidence="3" id="KW-1185">Reference proteome</keyword>
<protein>
    <recommendedName>
        <fullName evidence="4">Fibronectin type-III domain-containing protein</fullName>
    </recommendedName>
</protein>
<dbReference type="KEGG" id="pary:A4V02_00240"/>
<dbReference type="InterPro" id="IPR036116">
    <property type="entry name" value="FN3_sf"/>
</dbReference>
<dbReference type="OrthoDB" id="1056276at2"/>
<accession>A0A1B1S6B5</accession>
<dbReference type="RefSeq" id="WP_068959729.1">
    <property type="nucleotide sequence ID" value="NZ_CP015402.2"/>
</dbReference>
<evidence type="ECO:0000313" key="2">
    <source>
        <dbReference type="EMBL" id="ANU62329.1"/>
    </source>
</evidence>
<keyword evidence="1" id="KW-0732">Signal</keyword>
<name>A0A1B1S6B5_9BACT</name>
<feature type="signal peptide" evidence="1">
    <location>
        <begin position="1"/>
        <end position="21"/>
    </location>
</feature>
<organism evidence="2 3">
    <name type="scientific">Muribaculum intestinale</name>
    <dbReference type="NCBI Taxonomy" id="1796646"/>
    <lineage>
        <taxon>Bacteria</taxon>
        <taxon>Pseudomonadati</taxon>
        <taxon>Bacteroidota</taxon>
        <taxon>Bacteroidia</taxon>
        <taxon>Bacteroidales</taxon>
        <taxon>Muribaculaceae</taxon>
        <taxon>Muribaculum</taxon>
    </lineage>
</organism>
<dbReference type="Proteomes" id="UP000186351">
    <property type="component" value="Chromosome"/>
</dbReference>
<sequence>MKPTLLTGIFAFALYSAPLHAAVVIEEDFSGFSKGTDVAPDMGSPVITDGIVPAELTKTPGWSGSGVFQAGGSVYISAGEGSLATPAINLSGNGGNYKIMFRAKADVASTPLLIMDTQNGSGYGFATLTDEWAEYTMTMNGGTHASVIVFSGMYGGYCIDDIVIDDGGVGIPVLLPASDFTRGSFTANWEETVGADSYALNVFTLRYDPVTTIFKRDYLLEGYIVEGTSHTVADIDFGTPYYYTVCGCQGGNVTFEQEQPMRVIPEAVSAPVAYAATDVNADSFTGSWSESDLATVYAMHVVKVHTARQAETYDIVNMDFSYIHTEGTVDKPQKELSGRIDGDWEVVMPAFAKGLLGLNNQDFSLFDDAMLVSPVYDLSVGGGHVSISFDAMGRRNLTGGFVAMGRYTDSGGIEYVERKEFDVTENMTSFHFDFYGGSARSFILMSSEMLGMLFIDNLRVSVDMNPGESLLVPVRTYDTAQTSCTASSFGLGHDDIAGYYVTGIYRDNAGQFPEVVSEMSNSVVVAGLAGIDATSDDDSNVSVTVSGMDIRIANPYGGCVVICSADGRRIVSDCSGDATLTCRVPSAGIYVVTVDGRAFKVIAD</sequence>
<dbReference type="GeneID" id="65535264"/>
<gene>
    <name evidence="2" type="ORF">A4V02_00240</name>
</gene>
<dbReference type="Gene3D" id="2.60.120.260">
    <property type="entry name" value="Galactose-binding domain-like"/>
    <property type="match status" value="1"/>
</dbReference>
<evidence type="ECO:0008006" key="4">
    <source>
        <dbReference type="Google" id="ProtNLM"/>
    </source>
</evidence>